<feature type="compositionally biased region" description="Low complexity" evidence="1">
    <location>
        <begin position="26"/>
        <end position="35"/>
    </location>
</feature>
<name>A0ABP0CK66_9PEZI</name>
<gene>
    <name evidence="2" type="ORF">SCUCBS95973_007965</name>
</gene>
<dbReference type="Proteomes" id="UP001642405">
    <property type="component" value="Unassembled WGS sequence"/>
</dbReference>
<sequence length="84" mass="8989">MSAARAAGHLRTAHRPRTAASTFLRSMSSSPSCASPKGPFRLVTVNSQPERAKNVVTQVIARLQDRFAIVYAGNIAFLCFVVAG</sequence>
<evidence type="ECO:0000313" key="2">
    <source>
        <dbReference type="EMBL" id="CAK7231584.1"/>
    </source>
</evidence>
<keyword evidence="3" id="KW-1185">Reference proteome</keyword>
<evidence type="ECO:0000256" key="1">
    <source>
        <dbReference type="SAM" id="MobiDB-lite"/>
    </source>
</evidence>
<evidence type="ECO:0000313" key="3">
    <source>
        <dbReference type="Proteomes" id="UP001642405"/>
    </source>
</evidence>
<proteinExistence type="predicted"/>
<protein>
    <submittedName>
        <fullName evidence="2">Uncharacterized protein</fullName>
    </submittedName>
</protein>
<dbReference type="EMBL" id="CAWUHB010000059">
    <property type="protein sequence ID" value="CAK7231584.1"/>
    <property type="molecule type" value="Genomic_DNA"/>
</dbReference>
<feature type="region of interest" description="Disordered" evidence="1">
    <location>
        <begin position="1"/>
        <end position="37"/>
    </location>
</feature>
<accession>A0ABP0CK66</accession>
<comment type="caution">
    <text evidence="2">The sequence shown here is derived from an EMBL/GenBank/DDBJ whole genome shotgun (WGS) entry which is preliminary data.</text>
</comment>
<reference evidence="2 3" key="1">
    <citation type="submission" date="2024-01" db="EMBL/GenBank/DDBJ databases">
        <authorList>
            <person name="Allen C."/>
            <person name="Tagirdzhanova G."/>
        </authorList>
    </citation>
    <scope>NUCLEOTIDE SEQUENCE [LARGE SCALE GENOMIC DNA]</scope>
</reference>
<organism evidence="2 3">
    <name type="scientific">Sporothrix curviconia</name>
    <dbReference type="NCBI Taxonomy" id="1260050"/>
    <lineage>
        <taxon>Eukaryota</taxon>
        <taxon>Fungi</taxon>
        <taxon>Dikarya</taxon>
        <taxon>Ascomycota</taxon>
        <taxon>Pezizomycotina</taxon>
        <taxon>Sordariomycetes</taxon>
        <taxon>Sordariomycetidae</taxon>
        <taxon>Ophiostomatales</taxon>
        <taxon>Ophiostomataceae</taxon>
        <taxon>Sporothrix</taxon>
    </lineage>
</organism>